<dbReference type="Proteomes" id="UP000320496">
    <property type="component" value="Chromosome"/>
</dbReference>
<dbReference type="PANTHER" id="PTHR43540">
    <property type="entry name" value="PEROXYUREIDOACRYLATE/UREIDOACRYLATE AMIDOHYDROLASE-RELATED"/>
    <property type="match status" value="1"/>
</dbReference>
<keyword evidence="5" id="KW-1185">Reference proteome</keyword>
<proteinExistence type="predicted"/>
<dbReference type="Pfam" id="PF00857">
    <property type="entry name" value="Isochorismatase"/>
    <property type="match status" value="1"/>
</dbReference>
<accession>A0A517ZEG1</accession>
<sequence length="246" mass="26976">MSESSSSSPQQTIVYGSGRKPDAAVPRPGMPLRKGRVGIVVIDPQNDFLSSQGVTWGVVGQNVTENRTVENIGRLFALAKEREVPLFISPHYYYPHDHKWEFEGALERLMHDIGMFERPGPLDVSGLDGSGADWLEEYKPFIDDGETVVCSPHKVYGPQSNDLVLQLRKRGIEQVILAGMSANLCVESHLRELLEQGFEVAVVGDATAAAQIPGYDGYDAAITNFRFLASDLWSTDEAAGLLDALK</sequence>
<keyword evidence="1 4" id="KW-0378">Hydrolase</keyword>
<dbReference type="EMBL" id="CP036275">
    <property type="protein sequence ID" value="QDU40852.1"/>
    <property type="molecule type" value="Genomic_DNA"/>
</dbReference>
<dbReference type="InterPro" id="IPR036380">
    <property type="entry name" value="Isochorismatase-like_sf"/>
</dbReference>
<dbReference type="InterPro" id="IPR000868">
    <property type="entry name" value="Isochorismatase-like_dom"/>
</dbReference>
<gene>
    <name evidence="4" type="primary">yecD</name>
    <name evidence="4" type="ORF">Mal4_52150</name>
</gene>
<feature type="region of interest" description="Disordered" evidence="2">
    <location>
        <begin position="1"/>
        <end position="29"/>
    </location>
</feature>
<feature type="domain" description="Isochorismatase-like" evidence="3">
    <location>
        <begin position="39"/>
        <end position="226"/>
    </location>
</feature>
<dbReference type="AlphaFoldDB" id="A0A517ZEG1"/>
<dbReference type="KEGG" id="mri:Mal4_52150"/>
<dbReference type="SUPFAM" id="SSF52499">
    <property type="entry name" value="Isochorismatase-like hydrolases"/>
    <property type="match status" value="1"/>
</dbReference>
<reference evidence="4 5" key="1">
    <citation type="submission" date="2019-02" db="EMBL/GenBank/DDBJ databases">
        <title>Deep-cultivation of Planctomycetes and their phenomic and genomic characterization uncovers novel biology.</title>
        <authorList>
            <person name="Wiegand S."/>
            <person name="Jogler M."/>
            <person name="Boedeker C."/>
            <person name="Pinto D."/>
            <person name="Vollmers J."/>
            <person name="Rivas-Marin E."/>
            <person name="Kohn T."/>
            <person name="Peeters S.H."/>
            <person name="Heuer A."/>
            <person name="Rast P."/>
            <person name="Oberbeckmann S."/>
            <person name="Bunk B."/>
            <person name="Jeske O."/>
            <person name="Meyerdierks A."/>
            <person name="Storesund J.E."/>
            <person name="Kallscheuer N."/>
            <person name="Luecker S."/>
            <person name="Lage O.M."/>
            <person name="Pohl T."/>
            <person name="Merkel B.J."/>
            <person name="Hornburger P."/>
            <person name="Mueller R.-W."/>
            <person name="Bruemmer F."/>
            <person name="Labrenz M."/>
            <person name="Spormann A.M."/>
            <person name="Op den Camp H."/>
            <person name="Overmann J."/>
            <person name="Amann R."/>
            <person name="Jetten M.S.M."/>
            <person name="Mascher T."/>
            <person name="Medema M.H."/>
            <person name="Devos D.P."/>
            <person name="Kaster A.-K."/>
            <person name="Ovreas L."/>
            <person name="Rohde M."/>
            <person name="Galperin M.Y."/>
            <person name="Jogler C."/>
        </authorList>
    </citation>
    <scope>NUCLEOTIDE SEQUENCE [LARGE SCALE GENOMIC DNA]</scope>
    <source>
        <strain evidence="4 5">Mal4</strain>
    </source>
</reference>
<organism evidence="4 5">
    <name type="scientific">Maioricimonas rarisocia</name>
    <dbReference type="NCBI Taxonomy" id="2528026"/>
    <lineage>
        <taxon>Bacteria</taxon>
        <taxon>Pseudomonadati</taxon>
        <taxon>Planctomycetota</taxon>
        <taxon>Planctomycetia</taxon>
        <taxon>Planctomycetales</taxon>
        <taxon>Planctomycetaceae</taxon>
        <taxon>Maioricimonas</taxon>
    </lineage>
</organism>
<protein>
    <submittedName>
        <fullName evidence="4">Isochorismatase family protein YecD</fullName>
        <ecNumber evidence="4">3.-.-.-</ecNumber>
    </submittedName>
</protein>
<name>A0A517ZEG1_9PLAN</name>
<dbReference type="InterPro" id="IPR050272">
    <property type="entry name" value="Isochorismatase-like_hydrls"/>
</dbReference>
<evidence type="ECO:0000313" key="4">
    <source>
        <dbReference type="EMBL" id="QDU40852.1"/>
    </source>
</evidence>
<evidence type="ECO:0000256" key="1">
    <source>
        <dbReference type="ARBA" id="ARBA00022801"/>
    </source>
</evidence>
<dbReference type="OrthoDB" id="4305745at2"/>
<dbReference type="RefSeq" id="WP_145372100.1">
    <property type="nucleotide sequence ID" value="NZ_CP036275.1"/>
</dbReference>
<dbReference type="Gene3D" id="3.40.50.850">
    <property type="entry name" value="Isochorismatase-like"/>
    <property type="match status" value="1"/>
</dbReference>
<dbReference type="GO" id="GO:0016787">
    <property type="term" value="F:hydrolase activity"/>
    <property type="evidence" value="ECO:0007669"/>
    <property type="project" value="UniProtKB-KW"/>
</dbReference>
<dbReference type="EC" id="3.-.-.-" evidence="4"/>
<dbReference type="CDD" id="cd00431">
    <property type="entry name" value="cysteine_hydrolases"/>
    <property type="match status" value="1"/>
</dbReference>
<dbReference type="PANTHER" id="PTHR43540:SF16">
    <property type="entry name" value="ISOCHORISMATASE-LIKE DOMAIN-CONTAINING PROTEIN"/>
    <property type="match status" value="1"/>
</dbReference>
<evidence type="ECO:0000259" key="3">
    <source>
        <dbReference type="Pfam" id="PF00857"/>
    </source>
</evidence>
<evidence type="ECO:0000313" key="5">
    <source>
        <dbReference type="Proteomes" id="UP000320496"/>
    </source>
</evidence>
<evidence type="ECO:0000256" key="2">
    <source>
        <dbReference type="SAM" id="MobiDB-lite"/>
    </source>
</evidence>